<organism evidence="2 3">
    <name type="scientific">Stemphylium lycopersici</name>
    <name type="common">Tomato gray leaf spot disease fungus</name>
    <name type="synonym">Thyrospora lycopersici</name>
    <dbReference type="NCBI Taxonomy" id="183478"/>
    <lineage>
        <taxon>Eukaryota</taxon>
        <taxon>Fungi</taxon>
        <taxon>Dikarya</taxon>
        <taxon>Ascomycota</taxon>
        <taxon>Pezizomycotina</taxon>
        <taxon>Dothideomycetes</taxon>
        <taxon>Pleosporomycetidae</taxon>
        <taxon>Pleosporales</taxon>
        <taxon>Pleosporineae</taxon>
        <taxon>Pleosporaceae</taxon>
        <taxon>Stemphylium</taxon>
    </lineage>
</organism>
<sequence length="240" mass="27629">MTPGHPPNNFLLPDRVDEPENHQGGDDETDSDFSDDDIITDPTMPRINPVTSLPGPYVIPWQHFKESPWSKGLIEDGKFNIADTVLLAFVVDLAMKFFIVANIAQPDVNLCDSGLVWDILERVFETLLTQLTTHGFSKDNNIASVERFWLYTADDLSKIGERFEIEFLQDVQSPETKILFAEEILYKHYFTDHIDNQNACIAFRWIYGVWPRSVLQTQAEGPETPTYKPISIRKWVFEYN</sequence>
<feature type="region of interest" description="Disordered" evidence="1">
    <location>
        <begin position="1"/>
        <end position="37"/>
    </location>
</feature>
<dbReference type="Proteomes" id="UP000249619">
    <property type="component" value="Unassembled WGS sequence"/>
</dbReference>
<feature type="compositionally biased region" description="Acidic residues" evidence="1">
    <location>
        <begin position="26"/>
        <end position="37"/>
    </location>
</feature>
<protein>
    <submittedName>
        <fullName evidence="2">Uncharacterized protein</fullName>
    </submittedName>
</protein>
<reference evidence="3" key="1">
    <citation type="submission" date="2018-05" db="EMBL/GenBank/DDBJ databases">
        <title>Draft genome sequence of Stemphylium lycopersici strain CIDEFI 213.</title>
        <authorList>
            <person name="Medina R."/>
            <person name="Franco M.E.E."/>
            <person name="Lucentini C.G."/>
            <person name="Saparrat M.C.N."/>
            <person name="Balatti P.A."/>
        </authorList>
    </citation>
    <scope>NUCLEOTIDE SEQUENCE [LARGE SCALE GENOMIC DNA]</scope>
    <source>
        <strain evidence="3">CIDEFI 213</strain>
    </source>
</reference>
<gene>
    <name evidence="2" type="ORF">DDE83_001797</name>
</gene>
<proteinExistence type="predicted"/>
<evidence type="ECO:0000313" key="3">
    <source>
        <dbReference type="Proteomes" id="UP000249619"/>
    </source>
</evidence>
<name>A0A364NBS7_STELY</name>
<keyword evidence="3" id="KW-1185">Reference proteome</keyword>
<dbReference type="AlphaFoldDB" id="A0A364NBS7"/>
<comment type="caution">
    <text evidence="2">The sequence shown here is derived from an EMBL/GenBank/DDBJ whole genome shotgun (WGS) entry which is preliminary data.</text>
</comment>
<evidence type="ECO:0000313" key="2">
    <source>
        <dbReference type="EMBL" id="RAR14765.1"/>
    </source>
</evidence>
<dbReference type="EMBL" id="QGDH01000018">
    <property type="protein sequence ID" value="RAR14765.1"/>
    <property type="molecule type" value="Genomic_DNA"/>
</dbReference>
<feature type="compositionally biased region" description="Basic and acidic residues" evidence="1">
    <location>
        <begin position="14"/>
        <end position="25"/>
    </location>
</feature>
<evidence type="ECO:0000256" key="1">
    <source>
        <dbReference type="SAM" id="MobiDB-lite"/>
    </source>
</evidence>
<accession>A0A364NBS7</accession>